<reference evidence="8" key="1">
    <citation type="journal article" date="2019" name="Int. J. Syst. Evol. Microbiol.">
        <title>The Global Catalogue of Microorganisms (GCM) 10K type strain sequencing project: providing services to taxonomists for standard genome sequencing and annotation.</title>
        <authorList>
            <consortium name="The Broad Institute Genomics Platform"/>
            <consortium name="The Broad Institute Genome Sequencing Center for Infectious Disease"/>
            <person name="Wu L."/>
            <person name="Ma J."/>
        </authorList>
    </citation>
    <scope>NUCLEOTIDE SEQUENCE [LARGE SCALE GENOMIC DNA]</scope>
    <source>
        <strain evidence="8">DFY28</strain>
    </source>
</reference>
<comment type="subunit">
    <text evidence="2">Heterodimer of SbcC and SbcD.</text>
</comment>
<evidence type="ECO:0000256" key="1">
    <source>
        <dbReference type="ARBA" id="ARBA00006930"/>
    </source>
</evidence>
<name>A0ABW1QRS0_9ACTN</name>
<gene>
    <name evidence="7" type="ORF">ACFPWU_00590</name>
</gene>
<dbReference type="EMBL" id="JBHSQI010000001">
    <property type="protein sequence ID" value="MFC6152166.1"/>
    <property type="molecule type" value="Genomic_DNA"/>
</dbReference>
<feature type="region of interest" description="Disordered" evidence="5">
    <location>
        <begin position="351"/>
        <end position="370"/>
    </location>
</feature>
<accession>A0ABW1QRS0</accession>
<evidence type="ECO:0000256" key="5">
    <source>
        <dbReference type="SAM" id="MobiDB-lite"/>
    </source>
</evidence>
<dbReference type="Proteomes" id="UP001596098">
    <property type="component" value="Unassembled WGS sequence"/>
</dbReference>
<protein>
    <recommendedName>
        <fullName evidence="3">Nuclease SbcCD subunit C</fullName>
    </recommendedName>
</protein>
<dbReference type="Pfam" id="PF13558">
    <property type="entry name" value="SbcC_Walker_B"/>
    <property type="match status" value="1"/>
</dbReference>
<feature type="compositionally biased region" description="Basic and acidic residues" evidence="5">
    <location>
        <begin position="355"/>
        <end position="368"/>
    </location>
</feature>
<evidence type="ECO:0000256" key="2">
    <source>
        <dbReference type="ARBA" id="ARBA00011322"/>
    </source>
</evidence>
<dbReference type="Gene3D" id="3.40.50.300">
    <property type="entry name" value="P-loop containing nucleotide triphosphate hydrolases"/>
    <property type="match status" value="2"/>
</dbReference>
<evidence type="ECO:0000256" key="3">
    <source>
        <dbReference type="ARBA" id="ARBA00013368"/>
    </source>
</evidence>
<comment type="similarity">
    <text evidence="1">Belongs to the SMC family. SbcC subfamily.</text>
</comment>
<dbReference type="PANTHER" id="PTHR32114:SF2">
    <property type="entry name" value="ABC TRANSPORTER ABCH.3"/>
    <property type="match status" value="1"/>
</dbReference>
<dbReference type="InterPro" id="IPR027417">
    <property type="entry name" value="P-loop_NTPase"/>
</dbReference>
<dbReference type="RefSeq" id="WP_128220237.1">
    <property type="nucleotide sequence ID" value="NZ_CP034929.1"/>
</dbReference>
<evidence type="ECO:0000256" key="4">
    <source>
        <dbReference type="SAM" id="Coils"/>
    </source>
</evidence>
<keyword evidence="8" id="KW-1185">Reference proteome</keyword>
<evidence type="ECO:0000313" key="7">
    <source>
        <dbReference type="EMBL" id="MFC6152166.1"/>
    </source>
</evidence>
<feature type="domain" description="Rad50/SbcC-type AAA" evidence="6">
    <location>
        <begin position="6"/>
        <end position="207"/>
    </location>
</feature>
<comment type="caution">
    <text evidence="7">The sequence shown here is derived from an EMBL/GenBank/DDBJ whole genome shotgun (WGS) entry which is preliminary data.</text>
</comment>
<keyword evidence="4" id="KW-0175">Coiled coil</keyword>
<evidence type="ECO:0000259" key="6">
    <source>
        <dbReference type="Pfam" id="PF13476"/>
    </source>
</evidence>
<proteinExistence type="inferred from homology"/>
<dbReference type="Pfam" id="PF13476">
    <property type="entry name" value="AAA_23"/>
    <property type="match status" value="1"/>
</dbReference>
<organism evidence="7 8">
    <name type="scientific">Nocardioides yefusunii</name>
    <dbReference type="NCBI Taxonomy" id="2500546"/>
    <lineage>
        <taxon>Bacteria</taxon>
        <taxon>Bacillati</taxon>
        <taxon>Actinomycetota</taxon>
        <taxon>Actinomycetes</taxon>
        <taxon>Propionibacteriales</taxon>
        <taxon>Nocardioidaceae</taxon>
        <taxon>Nocardioides</taxon>
    </lineage>
</organism>
<dbReference type="PANTHER" id="PTHR32114">
    <property type="entry name" value="ABC TRANSPORTER ABCH.3"/>
    <property type="match status" value="1"/>
</dbReference>
<evidence type="ECO:0000313" key="8">
    <source>
        <dbReference type="Proteomes" id="UP001596098"/>
    </source>
</evidence>
<dbReference type="SUPFAM" id="SSF52540">
    <property type="entry name" value="P-loop containing nucleoside triphosphate hydrolases"/>
    <property type="match status" value="1"/>
</dbReference>
<feature type="coiled-coil region" evidence="4">
    <location>
        <begin position="553"/>
        <end position="630"/>
    </location>
</feature>
<dbReference type="InterPro" id="IPR038729">
    <property type="entry name" value="Rad50/SbcC_AAA"/>
</dbReference>
<sequence>MKIHHVSLTGFGPFRGSESVDFDAFADDGIFLITGRTGAGKTSILDAITYALFGRIPRYETAAGDKVRSDHLGPTDPCEVTVEFSVTEGRHRVTRRPAFMRPKQRGEGLTPVKAFFEMSALRDGEWVVIETKEGNADKHVSDVLPLSAEQFQQVILLAQGQFQEFLVAGSEKRREVLSKLFDTSRFSAYSADLDEQARVLRRDVEKLSAQLGTHAQTLAKQVGKDVPETVEPATGAGLQEWAAVCLAAQQDEVAQVRVAAQEAVAAFTTARTLHDAAQETARRQRERTVQIERQRALAEQAEAIEAQREQVVLARRAALAQQACAAAARAESLLHEAEAARSLAVAGWRSALDPDAPHDGPSEQEARTAAESLAADLAALEVAARTETSVPGLEAAVVAADQALAAFEEKLTAAADRRAEHTDRLDAVTEREAALVDLLEALSDAPADLQAAREGLQAAQDHDALTTRMGTAVVEQQAAAEASTQAQQARDALVARQYAEYAGVLAAELVDGAPCLVCGGTEHPAPATLAEDHVDAATLETSNEAVARAQAVAQAASGQVARLAAQIEAMEERTAGFDVEAWTLRVKEATVRAEELTALQREAKELQGVRADLTTQIAALTSQVDGAQDERLRLAGVLTSAQQSVVDALAAVESARGEFTSVAERRADLQERHRVAQRTESAVRAGVEAAGRRDEAVLAMAEALSEQGFADAAAVAEASLAPEELQRLAAAVTTHDQQTAAVADRLAAEELQNLPADPVQLDDLVTALERAAAVHSDAVLALGAAENKAATVADVVAGISAALTGSAAARAEYEVVNALAATLRGQGQNEKKMAIEAFALAAELEEIVAAANLRLAKMTAGRFEFRHSDTEDSKRVASGLGLDVLDAHTGEARSPKSLSGGEKFQASLALALGLAEVVTARAGGLRLDTLFIDEGFGTLDPETLESTMATLDGLREGGRTVGLISHVAAMKESIACQLYVDVTPGGWSTVRQQ</sequence>